<evidence type="ECO:0000313" key="3">
    <source>
        <dbReference type="Proteomes" id="UP000799438"/>
    </source>
</evidence>
<gene>
    <name evidence="2" type="ORF">K452DRAFT_91759</name>
</gene>
<evidence type="ECO:0000313" key="2">
    <source>
        <dbReference type="EMBL" id="KAF2138315.1"/>
    </source>
</evidence>
<sequence length="112" mass="13325">MRALVSSLFHPRPPLISPSLSSPLYTRHVRSAFRDHIITWVPTHSPTYLLTYPSKRMRSPRPVNSQLRHQRRLWASALSYRPFIGVCFRCFYFILIYLFYCLFVLLAFYCIP</sequence>
<proteinExistence type="predicted"/>
<dbReference type="GeneID" id="54304818"/>
<name>A0A6A6B4W9_9PEZI</name>
<keyword evidence="1" id="KW-0472">Membrane</keyword>
<evidence type="ECO:0000256" key="1">
    <source>
        <dbReference type="SAM" id="Phobius"/>
    </source>
</evidence>
<keyword evidence="1" id="KW-1133">Transmembrane helix</keyword>
<organism evidence="2 3">
    <name type="scientific">Aplosporella prunicola CBS 121167</name>
    <dbReference type="NCBI Taxonomy" id="1176127"/>
    <lineage>
        <taxon>Eukaryota</taxon>
        <taxon>Fungi</taxon>
        <taxon>Dikarya</taxon>
        <taxon>Ascomycota</taxon>
        <taxon>Pezizomycotina</taxon>
        <taxon>Dothideomycetes</taxon>
        <taxon>Dothideomycetes incertae sedis</taxon>
        <taxon>Botryosphaeriales</taxon>
        <taxon>Aplosporellaceae</taxon>
        <taxon>Aplosporella</taxon>
    </lineage>
</organism>
<reference evidence="2" key="1">
    <citation type="journal article" date="2020" name="Stud. Mycol.">
        <title>101 Dothideomycetes genomes: a test case for predicting lifestyles and emergence of pathogens.</title>
        <authorList>
            <person name="Haridas S."/>
            <person name="Albert R."/>
            <person name="Binder M."/>
            <person name="Bloem J."/>
            <person name="Labutti K."/>
            <person name="Salamov A."/>
            <person name="Andreopoulos B."/>
            <person name="Baker S."/>
            <person name="Barry K."/>
            <person name="Bills G."/>
            <person name="Bluhm B."/>
            <person name="Cannon C."/>
            <person name="Castanera R."/>
            <person name="Culley D."/>
            <person name="Daum C."/>
            <person name="Ezra D."/>
            <person name="Gonzalez J."/>
            <person name="Henrissat B."/>
            <person name="Kuo A."/>
            <person name="Liang C."/>
            <person name="Lipzen A."/>
            <person name="Lutzoni F."/>
            <person name="Magnuson J."/>
            <person name="Mondo S."/>
            <person name="Nolan M."/>
            <person name="Ohm R."/>
            <person name="Pangilinan J."/>
            <person name="Park H.-J."/>
            <person name="Ramirez L."/>
            <person name="Alfaro M."/>
            <person name="Sun H."/>
            <person name="Tritt A."/>
            <person name="Yoshinaga Y."/>
            <person name="Zwiers L.-H."/>
            <person name="Turgeon B."/>
            <person name="Goodwin S."/>
            <person name="Spatafora J."/>
            <person name="Crous P."/>
            <person name="Grigoriev I."/>
        </authorList>
    </citation>
    <scope>NUCLEOTIDE SEQUENCE</scope>
    <source>
        <strain evidence="2">CBS 121167</strain>
    </source>
</reference>
<dbReference type="AlphaFoldDB" id="A0A6A6B4W9"/>
<dbReference type="EMBL" id="ML995497">
    <property type="protein sequence ID" value="KAF2138315.1"/>
    <property type="molecule type" value="Genomic_DNA"/>
</dbReference>
<protein>
    <submittedName>
        <fullName evidence="2">Uncharacterized protein</fullName>
    </submittedName>
</protein>
<keyword evidence="3" id="KW-1185">Reference proteome</keyword>
<feature type="transmembrane region" description="Helical" evidence="1">
    <location>
        <begin position="91"/>
        <end position="111"/>
    </location>
</feature>
<dbReference type="Proteomes" id="UP000799438">
    <property type="component" value="Unassembled WGS sequence"/>
</dbReference>
<keyword evidence="1" id="KW-0812">Transmembrane</keyword>
<dbReference type="RefSeq" id="XP_033394028.1">
    <property type="nucleotide sequence ID" value="XM_033547311.1"/>
</dbReference>
<accession>A0A6A6B4W9</accession>